<feature type="non-terminal residue" evidence="7">
    <location>
        <position position="1"/>
    </location>
</feature>
<dbReference type="GO" id="GO:0005664">
    <property type="term" value="C:nuclear origin of replication recognition complex"/>
    <property type="evidence" value="ECO:0007669"/>
    <property type="project" value="TreeGrafter"/>
</dbReference>
<sequence length="109" mass="12578">VSILELAIIIAMKHLTDIYEGEPFNFEMVYSEYLKFARQRSGMQVYEKAIVMKAYEHLQTLELVRSHGSGGTSQKEYKLMNLLVHPAQVTFPQYTTWHSTDAFLCTQKG</sequence>
<dbReference type="Pfam" id="PF14629">
    <property type="entry name" value="ORC4_C"/>
    <property type="match status" value="1"/>
</dbReference>
<dbReference type="InterPro" id="IPR016527">
    <property type="entry name" value="ORC4"/>
</dbReference>
<keyword evidence="8" id="KW-1185">Reference proteome</keyword>
<dbReference type="GO" id="GO:0003688">
    <property type="term" value="F:DNA replication origin binding"/>
    <property type="evidence" value="ECO:0007669"/>
    <property type="project" value="TreeGrafter"/>
</dbReference>
<protein>
    <recommendedName>
        <fullName evidence="2">Origin recognition complex subunit 4</fullName>
    </recommendedName>
</protein>
<dbReference type="EMBL" id="BLXT01001677">
    <property type="protein sequence ID" value="GFN87226.1"/>
    <property type="molecule type" value="Genomic_DNA"/>
</dbReference>
<accession>A0AAV3YW71</accession>
<evidence type="ECO:0000256" key="4">
    <source>
        <dbReference type="ARBA" id="ARBA00023125"/>
    </source>
</evidence>
<comment type="subcellular location">
    <subcellularLocation>
        <location evidence="1">Nucleus</location>
    </subcellularLocation>
</comment>
<dbReference type="GO" id="GO:0006270">
    <property type="term" value="P:DNA replication initiation"/>
    <property type="evidence" value="ECO:0007669"/>
    <property type="project" value="TreeGrafter"/>
</dbReference>
<keyword evidence="4" id="KW-0238">DNA-binding</keyword>
<comment type="caution">
    <text evidence="7">The sequence shown here is derived from an EMBL/GenBank/DDBJ whole genome shotgun (WGS) entry which is preliminary data.</text>
</comment>
<gene>
    <name evidence="7" type="ORF">PoB_001373200</name>
</gene>
<evidence type="ECO:0000256" key="5">
    <source>
        <dbReference type="ARBA" id="ARBA00023242"/>
    </source>
</evidence>
<dbReference type="PANTHER" id="PTHR12087:SF0">
    <property type="entry name" value="ORIGIN RECOGNITION COMPLEX SUBUNIT 4"/>
    <property type="match status" value="1"/>
</dbReference>
<evidence type="ECO:0000313" key="8">
    <source>
        <dbReference type="Proteomes" id="UP000735302"/>
    </source>
</evidence>
<dbReference type="InterPro" id="IPR032705">
    <property type="entry name" value="ORC4_C"/>
</dbReference>
<feature type="domain" description="Origin recognition complex subunit 4 C-terminal" evidence="6">
    <location>
        <begin position="2"/>
        <end position="89"/>
    </location>
</feature>
<organism evidence="7 8">
    <name type="scientific">Plakobranchus ocellatus</name>
    <dbReference type="NCBI Taxonomy" id="259542"/>
    <lineage>
        <taxon>Eukaryota</taxon>
        <taxon>Metazoa</taxon>
        <taxon>Spiralia</taxon>
        <taxon>Lophotrochozoa</taxon>
        <taxon>Mollusca</taxon>
        <taxon>Gastropoda</taxon>
        <taxon>Heterobranchia</taxon>
        <taxon>Euthyneura</taxon>
        <taxon>Panpulmonata</taxon>
        <taxon>Sacoglossa</taxon>
        <taxon>Placobranchoidea</taxon>
        <taxon>Plakobranchidae</taxon>
        <taxon>Plakobranchus</taxon>
    </lineage>
</organism>
<evidence type="ECO:0000256" key="3">
    <source>
        <dbReference type="ARBA" id="ARBA00022705"/>
    </source>
</evidence>
<dbReference type="AlphaFoldDB" id="A0AAV3YW71"/>
<evidence type="ECO:0000259" key="6">
    <source>
        <dbReference type="Pfam" id="PF14629"/>
    </source>
</evidence>
<evidence type="ECO:0000256" key="2">
    <source>
        <dbReference type="ARBA" id="ARBA00019083"/>
    </source>
</evidence>
<dbReference type="Proteomes" id="UP000735302">
    <property type="component" value="Unassembled WGS sequence"/>
</dbReference>
<keyword evidence="3" id="KW-0235">DNA replication</keyword>
<name>A0AAV3YW71_9GAST</name>
<keyword evidence="5" id="KW-0539">Nucleus</keyword>
<dbReference type="PANTHER" id="PTHR12087">
    <property type="entry name" value="ORIGIN RECOGNITION COMPLEX SUBUNIT 4"/>
    <property type="match status" value="1"/>
</dbReference>
<evidence type="ECO:0000313" key="7">
    <source>
        <dbReference type="EMBL" id="GFN87226.1"/>
    </source>
</evidence>
<reference evidence="7 8" key="1">
    <citation type="journal article" date="2021" name="Elife">
        <title>Chloroplast acquisition without the gene transfer in kleptoplastic sea slugs, Plakobranchus ocellatus.</title>
        <authorList>
            <person name="Maeda T."/>
            <person name="Takahashi S."/>
            <person name="Yoshida T."/>
            <person name="Shimamura S."/>
            <person name="Takaki Y."/>
            <person name="Nagai Y."/>
            <person name="Toyoda A."/>
            <person name="Suzuki Y."/>
            <person name="Arimoto A."/>
            <person name="Ishii H."/>
            <person name="Satoh N."/>
            <person name="Nishiyama T."/>
            <person name="Hasebe M."/>
            <person name="Maruyama T."/>
            <person name="Minagawa J."/>
            <person name="Obokata J."/>
            <person name="Shigenobu S."/>
        </authorList>
    </citation>
    <scope>NUCLEOTIDE SEQUENCE [LARGE SCALE GENOMIC DNA]</scope>
</reference>
<evidence type="ECO:0000256" key="1">
    <source>
        <dbReference type="ARBA" id="ARBA00004123"/>
    </source>
</evidence>
<proteinExistence type="predicted"/>